<dbReference type="GeneID" id="63725913"/>
<evidence type="ECO:0000313" key="4">
    <source>
        <dbReference type="Proteomes" id="UP000184073"/>
    </source>
</evidence>
<keyword evidence="4" id="KW-1185">Reference proteome</keyword>
<keyword evidence="2" id="KW-0732">Signal</keyword>
<reference evidence="4" key="1">
    <citation type="journal article" date="2017" name="Genome Biol.">
        <title>Comparative genomics reveals high biological diversity and specific adaptations in the industrially and medically important fungal genus Aspergillus.</title>
        <authorList>
            <person name="de Vries R.P."/>
            <person name="Riley R."/>
            <person name="Wiebenga A."/>
            <person name="Aguilar-Osorio G."/>
            <person name="Amillis S."/>
            <person name="Uchima C.A."/>
            <person name="Anderluh G."/>
            <person name="Asadollahi M."/>
            <person name="Askin M."/>
            <person name="Barry K."/>
            <person name="Battaglia E."/>
            <person name="Bayram O."/>
            <person name="Benocci T."/>
            <person name="Braus-Stromeyer S.A."/>
            <person name="Caldana C."/>
            <person name="Canovas D."/>
            <person name="Cerqueira G.C."/>
            <person name="Chen F."/>
            <person name="Chen W."/>
            <person name="Choi C."/>
            <person name="Clum A."/>
            <person name="Dos Santos R.A."/>
            <person name="Damasio A.R."/>
            <person name="Diallinas G."/>
            <person name="Emri T."/>
            <person name="Fekete E."/>
            <person name="Flipphi M."/>
            <person name="Freyberg S."/>
            <person name="Gallo A."/>
            <person name="Gournas C."/>
            <person name="Habgood R."/>
            <person name="Hainaut M."/>
            <person name="Harispe M.L."/>
            <person name="Henrissat B."/>
            <person name="Hilden K.S."/>
            <person name="Hope R."/>
            <person name="Hossain A."/>
            <person name="Karabika E."/>
            <person name="Karaffa L."/>
            <person name="Karanyi Z."/>
            <person name="Krasevec N."/>
            <person name="Kuo A."/>
            <person name="Kusch H."/>
            <person name="LaButti K."/>
            <person name="Lagendijk E.L."/>
            <person name="Lapidus A."/>
            <person name="Levasseur A."/>
            <person name="Lindquist E."/>
            <person name="Lipzen A."/>
            <person name="Logrieco A.F."/>
            <person name="MacCabe A."/>
            <person name="Maekelae M.R."/>
            <person name="Malavazi I."/>
            <person name="Melin P."/>
            <person name="Meyer V."/>
            <person name="Mielnichuk N."/>
            <person name="Miskei M."/>
            <person name="Molnar A.P."/>
            <person name="Mule G."/>
            <person name="Ngan C.Y."/>
            <person name="Orejas M."/>
            <person name="Orosz E."/>
            <person name="Ouedraogo J.P."/>
            <person name="Overkamp K.M."/>
            <person name="Park H.-S."/>
            <person name="Perrone G."/>
            <person name="Piumi F."/>
            <person name="Punt P.J."/>
            <person name="Ram A.F."/>
            <person name="Ramon A."/>
            <person name="Rauscher S."/>
            <person name="Record E."/>
            <person name="Riano-Pachon D.M."/>
            <person name="Robert V."/>
            <person name="Roehrig J."/>
            <person name="Ruller R."/>
            <person name="Salamov A."/>
            <person name="Salih N.S."/>
            <person name="Samson R.A."/>
            <person name="Sandor E."/>
            <person name="Sanguinetti M."/>
            <person name="Schuetze T."/>
            <person name="Sepcic K."/>
            <person name="Shelest E."/>
            <person name="Sherlock G."/>
            <person name="Sophianopoulou V."/>
            <person name="Squina F.M."/>
            <person name="Sun H."/>
            <person name="Susca A."/>
            <person name="Todd R.B."/>
            <person name="Tsang A."/>
            <person name="Unkles S.E."/>
            <person name="van de Wiele N."/>
            <person name="van Rossen-Uffink D."/>
            <person name="Oliveira J.V."/>
            <person name="Vesth T.C."/>
            <person name="Visser J."/>
            <person name="Yu J.-H."/>
            <person name="Zhou M."/>
            <person name="Andersen M.R."/>
            <person name="Archer D.B."/>
            <person name="Baker S.E."/>
            <person name="Benoit I."/>
            <person name="Brakhage A.A."/>
            <person name="Braus G.H."/>
            <person name="Fischer R."/>
            <person name="Frisvad J.C."/>
            <person name="Goldman G.H."/>
            <person name="Houbraken J."/>
            <person name="Oakley B."/>
            <person name="Pocsi I."/>
            <person name="Scazzocchio C."/>
            <person name="Seiboth B."/>
            <person name="vanKuyk P.A."/>
            <person name="Wortman J."/>
            <person name="Dyer P.S."/>
            <person name="Grigoriev I.V."/>
        </authorList>
    </citation>
    <scope>NUCLEOTIDE SEQUENCE [LARGE SCALE GENOMIC DNA]</scope>
    <source>
        <strain evidence="4">CBS 583.65</strain>
    </source>
</reference>
<sequence length="348" mass="39578">MQLLQLVFCALLVLLVSAQERYPGPQRTEMEDGKEVWKTKIQGFSDTLTYRGTSVNPHRSLEVNDLQSRGARPKMVYNCAVVPALCNNARAKLNGGSTATFHYDSDDRKSNRKNARRDTSCPGNWKDSHTCPESNQPREFWFTKPGKTTLEKKAVEMWRGKRGQDPPDRAQFAELVKIEYDNGIGTETWRRLGAQLSCDEWPAASWIEGGAGANTYCAPIFAKCETVKLRTEQNFQAGIHGQIGVSGSTLSPMYIDIMLIPFTQQNWYNNFYPQWPENTTWTDNAEIIHNLNWAIFKVDFELVNDGGHKYAAWLESKGRKRYCVPAVGDDDCKVEWDEDPDGFFDQLP</sequence>
<gene>
    <name evidence="3" type="ORF">ASPVEDRAFT_30901</name>
</gene>
<dbReference type="EMBL" id="KV878131">
    <property type="protein sequence ID" value="OJJ04447.1"/>
    <property type="molecule type" value="Genomic_DNA"/>
</dbReference>
<dbReference type="VEuPathDB" id="FungiDB:ASPVEDRAFT_30901"/>
<organism evidence="3 4">
    <name type="scientific">Aspergillus versicolor CBS 583.65</name>
    <dbReference type="NCBI Taxonomy" id="1036611"/>
    <lineage>
        <taxon>Eukaryota</taxon>
        <taxon>Fungi</taxon>
        <taxon>Dikarya</taxon>
        <taxon>Ascomycota</taxon>
        <taxon>Pezizomycotina</taxon>
        <taxon>Eurotiomycetes</taxon>
        <taxon>Eurotiomycetidae</taxon>
        <taxon>Eurotiales</taxon>
        <taxon>Aspergillaceae</taxon>
        <taxon>Aspergillus</taxon>
        <taxon>Aspergillus subgen. Nidulantes</taxon>
    </lineage>
</organism>
<evidence type="ECO:0000256" key="1">
    <source>
        <dbReference type="SAM" id="MobiDB-lite"/>
    </source>
</evidence>
<dbReference type="AlphaFoldDB" id="A0A1L9PSE9"/>
<dbReference type="RefSeq" id="XP_040670209.1">
    <property type="nucleotide sequence ID" value="XM_040810402.1"/>
</dbReference>
<evidence type="ECO:0000313" key="3">
    <source>
        <dbReference type="EMBL" id="OJJ04447.1"/>
    </source>
</evidence>
<accession>A0A1L9PSE9</accession>
<feature type="chain" id="PRO_5012838035" description="Enterotoxin" evidence="2">
    <location>
        <begin position="19"/>
        <end position="348"/>
    </location>
</feature>
<feature type="region of interest" description="Disordered" evidence="1">
    <location>
        <begin position="97"/>
        <end position="138"/>
    </location>
</feature>
<dbReference type="STRING" id="1036611.A0A1L9PSE9"/>
<evidence type="ECO:0008006" key="5">
    <source>
        <dbReference type="Google" id="ProtNLM"/>
    </source>
</evidence>
<proteinExistence type="predicted"/>
<dbReference type="Proteomes" id="UP000184073">
    <property type="component" value="Unassembled WGS sequence"/>
</dbReference>
<evidence type="ECO:0000256" key="2">
    <source>
        <dbReference type="SAM" id="SignalP"/>
    </source>
</evidence>
<dbReference type="OrthoDB" id="4496865at2759"/>
<feature type="signal peptide" evidence="2">
    <location>
        <begin position="1"/>
        <end position="18"/>
    </location>
</feature>
<protein>
    <recommendedName>
        <fullName evidence="5">Enterotoxin</fullName>
    </recommendedName>
</protein>
<name>A0A1L9PSE9_ASPVE</name>